<feature type="compositionally biased region" description="Pro residues" evidence="1">
    <location>
        <begin position="416"/>
        <end position="426"/>
    </location>
</feature>
<gene>
    <name evidence="2" type="ORF">BXYJ_LOCUS2412</name>
</gene>
<comment type="caution">
    <text evidence="2">The sequence shown here is derived from an EMBL/GenBank/DDBJ whole genome shotgun (WGS) entry which is preliminary data.</text>
</comment>
<feature type="region of interest" description="Disordered" evidence="1">
    <location>
        <begin position="329"/>
        <end position="404"/>
    </location>
</feature>
<feature type="compositionally biased region" description="Basic and acidic residues" evidence="1">
    <location>
        <begin position="329"/>
        <end position="346"/>
    </location>
</feature>
<dbReference type="Proteomes" id="UP000582659">
    <property type="component" value="Unassembled WGS sequence"/>
</dbReference>
<dbReference type="EMBL" id="CAJFDI010000001">
    <property type="protein sequence ID" value="CAD5211405.1"/>
    <property type="molecule type" value="Genomic_DNA"/>
</dbReference>
<feature type="region of interest" description="Disordered" evidence="1">
    <location>
        <begin position="474"/>
        <end position="496"/>
    </location>
</feature>
<proteinExistence type="predicted"/>
<protein>
    <submittedName>
        <fullName evidence="2">(pine wood nematode) hypothetical protein</fullName>
    </submittedName>
</protein>
<accession>A0A7I8XP96</accession>
<keyword evidence="3" id="KW-1185">Reference proteome</keyword>
<evidence type="ECO:0000313" key="2">
    <source>
        <dbReference type="EMBL" id="CAD5211405.1"/>
    </source>
</evidence>
<dbReference type="EMBL" id="CAJFCV020000001">
    <property type="protein sequence ID" value="CAG9088219.1"/>
    <property type="molecule type" value="Genomic_DNA"/>
</dbReference>
<evidence type="ECO:0000256" key="1">
    <source>
        <dbReference type="SAM" id="MobiDB-lite"/>
    </source>
</evidence>
<dbReference type="AlphaFoldDB" id="A0A7I8XP96"/>
<evidence type="ECO:0000313" key="3">
    <source>
        <dbReference type="Proteomes" id="UP000659654"/>
    </source>
</evidence>
<name>A0A7I8XP96_BURXY</name>
<feature type="region of interest" description="Disordered" evidence="1">
    <location>
        <begin position="416"/>
        <end position="435"/>
    </location>
</feature>
<dbReference type="Proteomes" id="UP000659654">
    <property type="component" value="Unassembled WGS sequence"/>
</dbReference>
<organism evidence="2 3">
    <name type="scientific">Bursaphelenchus xylophilus</name>
    <name type="common">Pinewood nematode worm</name>
    <name type="synonym">Aphelenchoides xylophilus</name>
    <dbReference type="NCBI Taxonomy" id="6326"/>
    <lineage>
        <taxon>Eukaryota</taxon>
        <taxon>Metazoa</taxon>
        <taxon>Ecdysozoa</taxon>
        <taxon>Nematoda</taxon>
        <taxon>Chromadorea</taxon>
        <taxon>Rhabditida</taxon>
        <taxon>Tylenchina</taxon>
        <taxon>Tylenchomorpha</taxon>
        <taxon>Aphelenchoidea</taxon>
        <taxon>Aphelenchoididae</taxon>
        <taxon>Bursaphelenchus</taxon>
    </lineage>
</organism>
<sequence>MIFTSKWSQITQNLSTCTCFSPTEDQSLQWFGPPSLIRFHLVFWSPFEGSPLSTLSFDPIFGSFSVLAFEPLCLPPSTVDQASGQRPSPTSGRQIHTVQAEVLPPVVVLPLDGQPQSGVPVEGKEVPCVPSGTSGFGQNPARTVQAEHQPAVAGSPLDGHHLGVPGGEGGLSTIASPTCSSPMYSRSPEYSTGNSTLHGVPSIASYEEFEEYQAMMAEKTPEPVEEEKAKLKEKLAELIEENRQILRQADELRKSKEVTEALWLSEMERAQKAEADLEAAQRVINELKTKDYRAGRKLEETVKAKDDAMAELEKEKEEKYRLKRRLSEILRHAEADARPPRKDRSRSPLVRTSTSSLQRPDVQPTAEVTLLREEVVSPPVENQVSLEGPEVQAPQHEAPGPLRRMPKCRRRCCYQPPPPAPQVGPRPPRRSREVEQLGPIIEEVVFEERPRRRSRQPPARLVVDMVRRSYASVRNSLLPRRRTHVPPNDPAPWQLG</sequence>
<reference evidence="2" key="1">
    <citation type="submission" date="2020-09" db="EMBL/GenBank/DDBJ databases">
        <authorList>
            <person name="Kikuchi T."/>
        </authorList>
    </citation>
    <scope>NUCLEOTIDE SEQUENCE</scope>
    <source>
        <strain evidence="2">Ka4C1</strain>
    </source>
</reference>
<dbReference type="SMR" id="A0A7I8XP96"/>